<dbReference type="CDD" id="cd05359">
    <property type="entry name" value="ChcA_like_SDR_c"/>
    <property type="match status" value="1"/>
</dbReference>
<evidence type="ECO:0000256" key="2">
    <source>
        <dbReference type="ARBA" id="ARBA00023002"/>
    </source>
</evidence>
<reference evidence="3 4" key="1">
    <citation type="submission" date="2018-06" db="EMBL/GenBank/DDBJ databases">
        <authorList>
            <consortium name="Pathogen Informatics"/>
            <person name="Doyle S."/>
        </authorList>
    </citation>
    <scope>NUCLEOTIDE SEQUENCE [LARGE SCALE GENOMIC DNA]</scope>
    <source>
        <strain evidence="3 4">NCTC12272</strain>
    </source>
</reference>
<proteinExistence type="inferred from homology"/>
<dbReference type="InterPro" id="IPR036291">
    <property type="entry name" value="NAD(P)-bd_dom_sf"/>
</dbReference>
<evidence type="ECO:0000256" key="1">
    <source>
        <dbReference type="ARBA" id="ARBA00006484"/>
    </source>
</evidence>
<dbReference type="Proteomes" id="UP000249566">
    <property type="component" value="Chromosome 1"/>
</dbReference>
<dbReference type="PANTHER" id="PTHR43639:SF1">
    <property type="entry name" value="SHORT-CHAIN DEHYDROGENASE_REDUCTASE FAMILY PROTEIN"/>
    <property type="match status" value="1"/>
</dbReference>
<gene>
    <name evidence="3" type="primary">fabL</name>
    <name evidence="3" type="ORF">NCTC12272_00381</name>
</gene>
<dbReference type="AlphaFoldDB" id="A0AAX2ITG7"/>
<dbReference type="EC" id="1.3.1.10" evidence="3"/>
<accession>A0AAX2ITG7</accession>
<dbReference type="PRINTS" id="PR00081">
    <property type="entry name" value="GDHRDH"/>
</dbReference>
<dbReference type="FunFam" id="3.40.50.720:FF:000084">
    <property type="entry name" value="Short-chain dehydrogenase reductase"/>
    <property type="match status" value="1"/>
</dbReference>
<dbReference type="PANTHER" id="PTHR43639">
    <property type="entry name" value="OXIDOREDUCTASE, SHORT-CHAIN DEHYDROGENASE/REDUCTASE FAMILY (AFU_ORTHOLOGUE AFUA_5G02870)"/>
    <property type="match status" value="1"/>
</dbReference>
<dbReference type="SUPFAM" id="SSF51735">
    <property type="entry name" value="NAD(P)-binding Rossmann-fold domains"/>
    <property type="match status" value="1"/>
</dbReference>
<dbReference type="Gene3D" id="3.40.50.720">
    <property type="entry name" value="NAD(P)-binding Rossmann-like Domain"/>
    <property type="match status" value="1"/>
</dbReference>
<dbReference type="GO" id="GO:0141148">
    <property type="term" value="F:enoyl-[acyl-carrier-protein] reductase (NADPH) activity"/>
    <property type="evidence" value="ECO:0007669"/>
    <property type="project" value="UniProtKB-EC"/>
</dbReference>
<protein>
    <submittedName>
        <fullName evidence="3">Glucose-1-dehydrogenase</fullName>
        <ecNumber evidence="3">1.3.1.10</ecNumber>
    </submittedName>
</protein>
<evidence type="ECO:0000313" key="3">
    <source>
        <dbReference type="EMBL" id="SQG89206.1"/>
    </source>
</evidence>
<comment type="similarity">
    <text evidence="1">Belongs to the short-chain dehydrogenases/reductases (SDR) family.</text>
</comment>
<dbReference type="Pfam" id="PF13561">
    <property type="entry name" value="adh_short_C2"/>
    <property type="match status" value="1"/>
</dbReference>
<name>A0AAX2ITG7_LEGPN</name>
<dbReference type="EMBL" id="LS483412">
    <property type="protein sequence ID" value="SQG89206.1"/>
    <property type="molecule type" value="Genomic_DNA"/>
</dbReference>
<dbReference type="InterPro" id="IPR002347">
    <property type="entry name" value="SDR_fam"/>
</dbReference>
<sequence>MVQIKCFGNKINYEIPIERPLIFPLTAQQINGSLVGFYTIGYRMSSLVFSGKVGLITGGARGIGKATALKLAHAGCDIAIVYYNSSDEAQNLVNEISDLGRKAIALQANVADYQSVKEMFSQFREHFKHLNFLVSNAASGVLKPALKMSTKHWRWCLETNALALNHLVTEGLDLMPKNSRVIALSSLGASRAIPNYAFIGASKAALEALVRSLSLELATHGITVNTVSAGVVDTDALKHFPNREQLLDEYQAHALADRALTPEDVANAIYLLCLPEAAMINAHTLYVDAGYSQVG</sequence>
<keyword evidence="2 3" id="KW-0560">Oxidoreductase</keyword>
<organism evidence="3 4">
    <name type="scientific">Legionella pneumophila subsp. pascullei</name>
    <dbReference type="NCBI Taxonomy" id="91890"/>
    <lineage>
        <taxon>Bacteria</taxon>
        <taxon>Pseudomonadati</taxon>
        <taxon>Pseudomonadota</taxon>
        <taxon>Gammaproteobacteria</taxon>
        <taxon>Legionellales</taxon>
        <taxon>Legionellaceae</taxon>
        <taxon>Legionella</taxon>
    </lineage>
</organism>
<evidence type="ECO:0000313" key="4">
    <source>
        <dbReference type="Proteomes" id="UP000249566"/>
    </source>
</evidence>
<dbReference type="NCBIfam" id="NF005975">
    <property type="entry name" value="PRK08063.1"/>
    <property type="match status" value="1"/>
</dbReference>